<keyword evidence="1" id="KW-0812">Transmembrane</keyword>
<gene>
    <name evidence="3" type="ORF">WDS16_05255</name>
</gene>
<keyword evidence="1" id="KW-1133">Transmembrane helix</keyword>
<evidence type="ECO:0000313" key="3">
    <source>
        <dbReference type="EMBL" id="WXG69953.1"/>
    </source>
</evidence>
<dbReference type="Pfam" id="PF13828">
    <property type="entry name" value="DUF4190"/>
    <property type="match status" value="1"/>
</dbReference>
<evidence type="ECO:0000259" key="2">
    <source>
        <dbReference type="Pfam" id="PF13828"/>
    </source>
</evidence>
<dbReference type="InterPro" id="IPR025241">
    <property type="entry name" value="DUF4190"/>
</dbReference>
<sequence>MSSRHTAAPAKPKTNALAVVSLVVSILSFFTFVFILSIVGIVTGTIAKRQIAASTDGGAGLAKAGVIIGWISLVWGIVGVIALAVFLNN</sequence>
<reference evidence="3 4" key="1">
    <citation type="submission" date="2024-03" db="EMBL/GenBank/DDBJ databases">
        <title>Natural products discovery in diverse microorganisms through a two-stage MS feature dereplication strategy.</title>
        <authorList>
            <person name="Zhang R."/>
        </authorList>
    </citation>
    <scope>NUCLEOTIDE SEQUENCE [LARGE SCALE GENOMIC DNA]</scope>
    <source>
        <strain evidence="3 4">18930</strain>
    </source>
</reference>
<dbReference type="RefSeq" id="WP_338891044.1">
    <property type="nucleotide sequence ID" value="NZ_CP147846.1"/>
</dbReference>
<protein>
    <submittedName>
        <fullName evidence="3">DUF4190 domain-containing protein</fullName>
    </submittedName>
</protein>
<feature type="domain" description="DUF4190" evidence="2">
    <location>
        <begin position="17"/>
        <end position="78"/>
    </location>
</feature>
<dbReference type="Proteomes" id="UP001432000">
    <property type="component" value="Chromosome"/>
</dbReference>
<proteinExistence type="predicted"/>
<evidence type="ECO:0000256" key="1">
    <source>
        <dbReference type="SAM" id="Phobius"/>
    </source>
</evidence>
<name>A0ABZ2PS16_9NOCA</name>
<dbReference type="EMBL" id="CP147846">
    <property type="protein sequence ID" value="WXG69953.1"/>
    <property type="molecule type" value="Genomic_DNA"/>
</dbReference>
<feature type="transmembrane region" description="Helical" evidence="1">
    <location>
        <begin position="16"/>
        <end position="43"/>
    </location>
</feature>
<feature type="transmembrane region" description="Helical" evidence="1">
    <location>
        <begin position="64"/>
        <end position="87"/>
    </location>
</feature>
<accession>A0ABZ2PS16</accession>
<organism evidence="3 4">
    <name type="scientific">Rhodococcus sovatensis</name>
    <dbReference type="NCBI Taxonomy" id="1805840"/>
    <lineage>
        <taxon>Bacteria</taxon>
        <taxon>Bacillati</taxon>
        <taxon>Actinomycetota</taxon>
        <taxon>Actinomycetes</taxon>
        <taxon>Mycobacteriales</taxon>
        <taxon>Nocardiaceae</taxon>
        <taxon>Rhodococcus</taxon>
    </lineage>
</organism>
<evidence type="ECO:0000313" key="4">
    <source>
        <dbReference type="Proteomes" id="UP001432000"/>
    </source>
</evidence>
<keyword evidence="4" id="KW-1185">Reference proteome</keyword>
<keyword evidence="1" id="KW-0472">Membrane</keyword>